<dbReference type="EMBL" id="CP104213">
    <property type="protein sequence ID" value="UWX63878.1"/>
    <property type="molecule type" value="Genomic_DNA"/>
</dbReference>
<dbReference type="Gene3D" id="2.30.130.40">
    <property type="entry name" value="LON domain-like"/>
    <property type="match status" value="1"/>
</dbReference>
<evidence type="ECO:0000259" key="1">
    <source>
        <dbReference type="PROSITE" id="PS51787"/>
    </source>
</evidence>
<dbReference type="Pfam" id="PF02190">
    <property type="entry name" value="LON_substr_bdg"/>
    <property type="match status" value="1"/>
</dbReference>
<dbReference type="InterPro" id="IPR046336">
    <property type="entry name" value="Lon_prtase_N_sf"/>
</dbReference>
<protein>
    <submittedName>
        <fullName evidence="2">LON peptidase substrate-binding domain-containing protein</fullName>
    </submittedName>
</protein>
<reference evidence="2" key="1">
    <citation type="submission" date="2022-09" db="EMBL/GenBank/DDBJ databases">
        <title>genome sequence of Deinococcus rubellus.</title>
        <authorList>
            <person name="Srinivasan S."/>
        </authorList>
    </citation>
    <scope>NUCLEOTIDE SEQUENCE</scope>
    <source>
        <strain evidence="2">Ant6</strain>
    </source>
</reference>
<dbReference type="SMART" id="SM00464">
    <property type="entry name" value="LON"/>
    <property type="match status" value="1"/>
</dbReference>
<dbReference type="Gene3D" id="1.20.58.1480">
    <property type="match status" value="1"/>
</dbReference>
<keyword evidence="3" id="KW-1185">Reference proteome</keyword>
<name>A0ABY5YJB3_9DEIO</name>
<dbReference type="PROSITE" id="PS51787">
    <property type="entry name" value="LON_N"/>
    <property type="match status" value="1"/>
</dbReference>
<dbReference type="InterPro" id="IPR015947">
    <property type="entry name" value="PUA-like_sf"/>
</dbReference>
<accession>A0ABY5YJB3</accession>
<feature type="domain" description="Lon N-terminal" evidence="1">
    <location>
        <begin position="3"/>
        <end position="197"/>
    </location>
</feature>
<evidence type="ECO:0000313" key="3">
    <source>
        <dbReference type="Proteomes" id="UP001060261"/>
    </source>
</evidence>
<proteinExistence type="predicted"/>
<dbReference type="PANTHER" id="PTHR46732">
    <property type="entry name" value="ATP-DEPENDENT PROTEASE LA (LON) DOMAIN PROTEIN"/>
    <property type="match status" value="1"/>
</dbReference>
<dbReference type="PANTHER" id="PTHR46732:SF8">
    <property type="entry name" value="ATP-DEPENDENT PROTEASE LA (LON) DOMAIN PROTEIN"/>
    <property type="match status" value="1"/>
</dbReference>
<evidence type="ECO:0000313" key="2">
    <source>
        <dbReference type="EMBL" id="UWX63878.1"/>
    </source>
</evidence>
<dbReference type="InterPro" id="IPR003111">
    <property type="entry name" value="Lon_prtase_N"/>
</dbReference>
<organism evidence="2 3">
    <name type="scientific">Deinococcus rubellus</name>
    <dbReference type="NCBI Taxonomy" id="1889240"/>
    <lineage>
        <taxon>Bacteria</taxon>
        <taxon>Thermotogati</taxon>
        <taxon>Deinococcota</taxon>
        <taxon>Deinococci</taxon>
        <taxon>Deinococcales</taxon>
        <taxon>Deinococcaceae</taxon>
        <taxon>Deinococcus</taxon>
    </lineage>
</organism>
<gene>
    <name evidence="2" type="ORF">N0D28_14300</name>
</gene>
<dbReference type="SUPFAM" id="SSF88697">
    <property type="entry name" value="PUA domain-like"/>
    <property type="match status" value="1"/>
</dbReference>
<sequence>MLIPLFPLPQFVLFPGQVVPLYVFEPRYRMLLARVQRTGEAFGMPQILTPSTEDPRPLEARLSMIGTLAHLREVAPHEDGTSSITVVGGERFQIQHLITDQDYLCAEVELLPLQADDDVHSATILRALSNRLVTDLLRMRPDDREAIVQHAPPDPLLLASFASVLLPLSGEERQQVLEAPSLTERLETLVGFVPVPARDLN</sequence>
<dbReference type="RefSeq" id="WP_260560157.1">
    <property type="nucleotide sequence ID" value="NZ_BAABEC010000190.1"/>
</dbReference>
<dbReference type="Proteomes" id="UP001060261">
    <property type="component" value="Chromosome"/>
</dbReference>